<comment type="similarity">
    <text evidence="9 11">Belongs to the TonB-dependent receptor family.</text>
</comment>
<dbReference type="InterPro" id="IPR012910">
    <property type="entry name" value="Plug_dom"/>
</dbReference>
<reference evidence="15 16" key="1">
    <citation type="submission" date="2018-11" db="EMBL/GenBank/DDBJ databases">
        <title>Whole genome sequence of Bibersteinia trehalosi strain OADDL-BT1 an multidrug resistant pathogen isolate.</title>
        <authorList>
            <person name="Couger M."/>
            <person name="Ramachandran A."/>
        </authorList>
    </citation>
    <scope>NUCLEOTIDE SEQUENCE [LARGE SCALE GENOMIC DNA]</scope>
    <source>
        <strain evidence="15 16">OADDL-BT1</strain>
    </source>
</reference>
<dbReference type="GO" id="GO:0044718">
    <property type="term" value="P:siderophore transmembrane transport"/>
    <property type="evidence" value="ECO:0007669"/>
    <property type="project" value="TreeGrafter"/>
</dbReference>
<evidence type="ECO:0000256" key="6">
    <source>
        <dbReference type="ARBA" id="ARBA00023077"/>
    </source>
</evidence>
<dbReference type="GO" id="GO:0009279">
    <property type="term" value="C:cell outer membrane"/>
    <property type="evidence" value="ECO:0007669"/>
    <property type="project" value="UniProtKB-SubCell"/>
</dbReference>
<dbReference type="PANTHER" id="PTHR30069:SF40">
    <property type="entry name" value="TONB-DEPENDENT RECEPTOR NMB0964-RELATED"/>
    <property type="match status" value="1"/>
</dbReference>
<evidence type="ECO:0000256" key="7">
    <source>
        <dbReference type="ARBA" id="ARBA00023136"/>
    </source>
</evidence>
<proteinExistence type="inferred from homology"/>
<keyword evidence="4 9" id="KW-0812">Transmembrane</keyword>
<dbReference type="GO" id="GO:0015344">
    <property type="term" value="F:siderophore uptake transmembrane transporter activity"/>
    <property type="evidence" value="ECO:0007669"/>
    <property type="project" value="TreeGrafter"/>
</dbReference>
<evidence type="ECO:0000256" key="3">
    <source>
        <dbReference type="ARBA" id="ARBA00022452"/>
    </source>
</evidence>
<dbReference type="InterPro" id="IPR000531">
    <property type="entry name" value="Beta-barrel_TonB"/>
</dbReference>
<dbReference type="EMBL" id="RRUC01000021">
    <property type="protein sequence ID" value="RRN03748.1"/>
    <property type="molecule type" value="Genomic_DNA"/>
</dbReference>
<evidence type="ECO:0000256" key="4">
    <source>
        <dbReference type="ARBA" id="ARBA00022692"/>
    </source>
</evidence>
<evidence type="ECO:0000256" key="10">
    <source>
        <dbReference type="PROSITE-ProRule" id="PRU10144"/>
    </source>
</evidence>
<evidence type="ECO:0000256" key="11">
    <source>
        <dbReference type="RuleBase" id="RU003357"/>
    </source>
</evidence>
<comment type="caution">
    <text evidence="15">The sequence shown here is derived from an EMBL/GenBank/DDBJ whole genome shotgun (WGS) entry which is preliminary data.</text>
</comment>
<dbReference type="InterPro" id="IPR039426">
    <property type="entry name" value="TonB-dep_rcpt-like"/>
</dbReference>
<dbReference type="PROSITE" id="PS52016">
    <property type="entry name" value="TONB_DEPENDENT_REC_3"/>
    <property type="match status" value="1"/>
</dbReference>
<dbReference type="Pfam" id="PF07715">
    <property type="entry name" value="Plug"/>
    <property type="match status" value="1"/>
</dbReference>
<evidence type="ECO:0000259" key="13">
    <source>
        <dbReference type="Pfam" id="PF00593"/>
    </source>
</evidence>
<dbReference type="RefSeq" id="WP_125134879.1">
    <property type="nucleotide sequence ID" value="NZ_RRUC01000021.1"/>
</dbReference>
<dbReference type="SUPFAM" id="SSF56935">
    <property type="entry name" value="Porins"/>
    <property type="match status" value="1"/>
</dbReference>
<keyword evidence="6 11" id="KW-0798">TonB box</keyword>
<keyword evidence="15" id="KW-0675">Receptor</keyword>
<gene>
    <name evidence="15" type="ORF">EIM44_06035</name>
</gene>
<evidence type="ECO:0000256" key="2">
    <source>
        <dbReference type="ARBA" id="ARBA00022448"/>
    </source>
</evidence>
<keyword evidence="8 9" id="KW-0998">Cell outer membrane</keyword>
<keyword evidence="2 9" id="KW-0813">Transport</keyword>
<organism evidence="15 16">
    <name type="scientific">Bibersteinia trehalosi</name>
    <name type="common">Pasteurella trehalosi</name>
    <dbReference type="NCBI Taxonomy" id="47735"/>
    <lineage>
        <taxon>Bacteria</taxon>
        <taxon>Pseudomonadati</taxon>
        <taxon>Pseudomonadota</taxon>
        <taxon>Gammaproteobacteria</taxon>
        <taxon>Pasteurellales</taxon>
        <taxon>Pasteurellaceae</taxon>
        <taxon>Bibersteinia</taxon>
    </lineage>
</organism>
<dbReference type="InterPro" id="IPR037066">
    <property type="entry name" value="Plug_dom_sf"/>
</dbReference>
<evidence type="ECO:0000256" key="9">
    <source>
        <dbReference type="PROSITE-ProRule" id="PRU01360"/>
    </source>
</evidence>
<dbReference type="InterPro" id="IPR036942">
    <property type="entry name" value="Beta-barrel_TonB_sf"/>
</dbReference>
<dbReference type="AlphaFoldDB" id="A0A426FHK4"/>
<evidence type="ECO:0000313" key="15">
    <source>
        <dbReference type="EMBL" id="RRN03748.1"/>
    </source>
</evidence>
<evidence type="ECO:0000256" key="1">
    <source>
        <dbReference type="ARBA" id="ARBA00004571"/>
    </source>
</evidence>
<dbReference type="STRING" id="1263831.F543_12640"/>
<evidence type="ECO:0000256" key="5">
    <source>
        <dbReference type="ARBA" id="ARBA00022729"/>
    </source>
</evidence>
<feature type="short sequence motif" description="TonB C-terminal box" evidence="10">
    <location>
        <begin position="774"/>
        <end position="791"/>
    </location>
</feature>
<keyword evidence="7 9" id="KW-0472">Membrane</keyword>
<evidence type="ECO:0000256" key="8">
    <source>
        <dbReference type="ARBA" id="ARBA00023237"/>
    </source>
</evidence>
<dbReference type="PROSITE" id="PS01156">
    <property type="entry name" value="TONB_DEPENDENT_REC_2"/>
    <property type="match status" value="1"/>
</dbReference>
<name>A0A426FHK4_BIBTR</name>
<comment type="subcellular location">
    <subcellularLocation>
        <location evidence="1 9">Cell outer membrane</location>
        <topology evidence="1 9">Multi-pass membrane protein</topology>
    </subcellularLocation>
</comment>
<keyword evidence="5 12" id="KW-0732">Signal</keyword>
<protein>
    <submittedName>
        <fullName evidence="15">TonB-dependent receptor</fullName>
    </submittedName>
</protein>
<dbReference type="Gene3D" id="2.40.170.20">
    <property type="entry name" value="TonB-dependent receptor, beta-barrel domain"/>
    <property type="match status" value="1"/>
</dbReference>
<feature type="domain" description="TonB-dependent receptor plug" evidence="14">
    <location>
        <begin position="57"/>
        <end position="153"/>
    </location>
</feature>
<dbReference type="Proteomes" id="UP000276010">
    <property type="component" value="Unassembled WGS sequence"/>
</dbReference>
<accession>A0A426FHK4</accession>
<evidence type="ECO:0000313" key="16">
    <source>
        <dbReference type="Proteomes" id="UP000276010"/>
    </source>
</evidence>
<feature type="signal peptide" evidence="12">
    <location>
        <begin position="1"/>
        <end position="23"/>
    </location>
</feature>
<evidence type="ECO:0000256" key="12">
    <source>
        <dbReference type="SAM" id="SignalP"/>
    </source>
</evidence>
<sequence length="791" mass="90043">MKLFNKKLLAVLISAQFSPLVWANNNDVAVLDEVSVVGSTPSISQGSEVTLLKVSDKIIDGKEFKKRSATLGNALSAELGVHSNPFGGGASKPIIRGQEGARIKILQNGSDVVDMSSLSPDHAVVADSLLASQVEVLRGSSTLLYTSSSPAGVVNVVDKRIPTAVPEKGYEVEFNSRFDTASKERLGVLGATLGLGQHVALRVEGLARHSDNYRVKSLQLSERLNYVPDTYNRSRVGTVGLSFVGERGYIGAAYNERTDTYGLPGHNHKFDECAGHIYNEVRDKYAYTYIYPHLLDEDLISHGPHFHCGTDHEMDAAHSHDNPYGHSHDHTHKGPWVDLKSKRIDVKGEWLQPFKGMDKIRASYTDVDYYHDEKDAGSVSTFVNKQLKKDQNYGKPVNIYKNQGKNARLEFYHAPIGGLTGVWGVQYQTQRSSMFAPKAKLREMRYPLIENTNKQMSLFGIEQYMWDNFALELAGRIEKQKIGIDYDLGEIRRLQEFYRESGGTQFEPDLSTYNKTAYAYSGTLNWFFHPDYQLSFTASHNERHPTPMELYYHGQHLATSSFEYGNKDLKKEQSNNVELGLSYQGEKFGYKTTVYYNHFKNYIFNENIFRENQLFMRRYSQAKARFYGLEVEMNYRFNEQYQATIFGDMVRGWMTDLPAVKVGGIHKEYLPKDAKPGETYLLYRADMNTPRTPPLRLGMRLNAQFNENWAGEAEFYRMFSQRRLSQLEYPTKGHSMLNLGLSYSNKFNNAEYKISLNGTNLLNQPIYLHTSYHQFVSQPGRNFILGTEIKF</sequence>
<dbReference type="InterPro" id="IPR010917">
    <property type="entry name" value="TonB_rcpt_CS"/>
</dbReference>
<dbReference type="Gene3D" id="2.170.130.10">
    <property type="entry name" value="TonB-dependent receptor, plug domain"/>
    <property type="match status" value="1"/>
</dbReference>
<keyword evidence="3 9" id="KW-1134">Transmembrane beta strand</keyword>
<feature type="chain" id="PRO_5019136327" evidence="12">
    <location>
        <begin position="24"/>
        <end position="791"/>
    </location>
</feature>
<dbReference type="Pfam" id="PF00593">
    <property type="entry name" value="TonB_dep_Rec_b-barrel"/>
    <property type="match status" value="1"/>
</dbReference>
<evidence type="ECO:0000259" key="14">
    <source>
        <dbReference type="Pfam" id="PF07715"/>
    </source>
</evidence>
<dbReference type="PANTHER" id="PTHR30069">
    <property type="entry name" value="TONB-DEPENDENT OUTER MEMBRANE RECEPTOR"/>
    <property type="match status" value="1"/>
</dbReference>
<feature type="domain" description="TonB-dependent receptor-like beta-barrel" evidence="13">
    <location>
        <begin position="323"/>
        <end position="761"/>
    </location>
</feature>